<dbReference type="PANTHER" id="PTHR34184">
    <property type="entry name" value="UPF0718 PROTEIN YCGR"/>
    <property type="match status" value="1"/>
</dbReference>
<comment type="caution">
    <text evidence="8">The sequence shown here is derived from an EMBL/GenBank/DDBJ whole genome shotgun (WGS) entry which is preliminary data.</text>
</comment>
<reference evidence="8 9" key="1">
    <citation type="journal article" date="2016" name="Nat. Microbiol.">
        <title>The Mouse Intestinal Bacterial Collection (miBC) provides host-specific insight into cultured diversity and functional potential of the gut microbiota.</title>
        <authorList>
            <person name="Lagkouvardos I."/>
            <person name="Pukall R."/>
            <person name="Abt B."/>
            <person name="Foesel B.U."/>
            <person name="Meier-Kolthoff J.P."/>
            <person name="Kumar N."/>
            <person name="Bresciani A."/>
            <person name="Martinez I."/>
            <person name="Just S."/>
            <person name="Ziegler C."/>
            <person name="Brugiroux S."/>
            <person name="Garzetti D."/>
            <person name="Wenning M."/>
            <person name="Bui T.P."/>
            <person name="Wang J."/>
            <person name="Hugenholtz F."/>
            <person name="Plugge C.M."/>
            <person name="Peterson D.A."/>
            <person name="Hornef M.W."/>
            <person name="Baines J.F."/>
            <person name="Smidt H."/>
            <person name="Walter J."/>
            <person name="Kristiansen K."/>
            <person name="Nielsen H.B."/>
            <person name="Haller D."/>
            <person name="Overmann J."/>
            <person name="Stecher B."/>
            <person name="Clavel T."/>
        </authorList>
    </citation>
    <scope>NUCLEOTIDE SEQUENCE [LARGE SCALE GENOMIC DNA]</scope>
    <source>
        <strain evidence="8 9">DSM 28560</strain>
    </source>
</reference>
<evidence type="ECO:0000256" key="6">
    <source>
        <dbReference type="ARBA" id="ARBA00023136"/>
    </source>
</evidence>
<dbReference type="AlphaFoldDB" id="A0A4R4FEK3"/>
<dbReference type="NCBIfam" id="NF040736">
    <property type="entry name" value="efflux_SaoE"/>
    <property type="match status" value="1"/>
</dbReference>
<keyword evidence="5 7" id="KW-1133">Transmembrane helix</keyword>
<sequence>MLVDFGHFILKILASAWNMLNSSSGWMIFSFVIAGVLHEFLKPEKVQKTAIGSSRVSGVFWTTVSGMFIPICSCGTIPLGISMYYSGAYLGPTLAFMTSTPMINPIALLLAFGLLGKEVAVIYLITGFVAPMIIGITANRFAKDELHIGLKKKKEEPSLAMDMPKEEDTGKEEPMIQLEFEEPGFWEKIKSGLHWSLTELSVTISKYTVTGMLIAGILFNVVPQSFIQDYLGNPGLVSLLGITVIAALMYVCAVGHIPFIAALVASGAAPGVAITFLMAGAGTNIPELLTISKTIGKRAMLMYFGMVAVISNAVGYITNRLLMPGFTPVLNYDQAQHTISYANKMIVVMPGWLQNICSGILVCYALYSLFKIVKAKAGKRCMA</sequence>
<feature type="transmembrane region" description="Helical" evidence="7">
    <location>
        <begin position="300"/>
        <end position="318"/>
    </location>
</feature>
<evidence type="ECO:0000256" key="5">
    <source>
        <dbReference type="ARBA" id="ARBA00022989"/>
    </source>
</evidence>
<feature type="transmembrane region" description="Helical" evidence="7">
    <location>
        <begin position="121"/>
        <end position="142"/>
    </location>
</feature>
<protein>
    <submittedName>
        <fullName evidence="8">Permease</fullName>
    </submittedName>
</protein>
<comment type="subcellular location">
    <subcellularLocation>
        <location evidence="1">Cell membrane</location>
        <topology evidence="1">Multi-pass membrane protein</topology>
    </subcellularLocation>
</comment>
<dbReference type="Proteomes" id="UP000295710">
    <property type="component" value="Unassembled WGS sequence"/>
</dbReference>
<evidence type="ECO:0000256" key="4">
    <source>
        <dbReference type="ARBA" id="ARBA00022692"/>
    </source>
</evidence>
<keyword evidence="3" id="KW-1003">Cell membrane</keyword>
<feature type="transmembrane region" description="Helical" evidence="7">
    <location>
        <begin position="257"/>
        <end position="279"/>
    </location>
</feature>
<feature type="transmembrane region" description="Helical" evidence="7">
    <location>
        <begin position="230"/>
        <end position="251"/>
    </location>
</feature>
<feature type="transmembrane region" description="Helical" evidence="7">
    <location>
        <begin position="204"/>
        <end position="223"/>
    </location>
</feature>
<feature type="transmembrane region" description="Helical" evidence="7">
    <location>
        <begin position="93"/>
        <end position="114"/>
    </location>
</feature>
<keyword evidence="6 7" id="KW-0472">Membrane</keyword>
<organism evidence="8 9">
    <name type="scientific">Extibacter muris</name>
    <dbReference type="NCBI Taxonomy" id="1796622"/>
    <lineage>
        <taxon>Bacteria</taxon>
        <taxon>Bacillati</taxon>
        <taxon>Bacillota</taxon>
        <taxon>Clostridia</taxon>
        <taxon>Lachnospirales</taxon>
        <taxon>Lachnospiraceae</taxon>
        <taxon>Extibacter</taxon>
    </lineage>
</organism>
<proteinExistence type="inferred from homology"/>
<dbReference type="GO" id="GO:0005886">
    <property type="term" value="C:plasma membrane"/>
    <property type="evidence" value="ECO:0007669"/>
    <property type="project" value="UniProtKB-SubCell"/>
</dbReference>
<comment type="similarity">
    <text evidence="2">Belongs to the UPF0718 family.</text>
</comment>
<evidence type="ECO:0000256" key="3">
    <source>
        <dbReference type="ARBA" id="ARBA00022475"/>
    </source>
</evidence>
<feature type="transmembrane region" description="Helical" evidence="7">
    <location>
        <begin position="58"/>
        <end position="81"/>
    </location>
</feature>
<name>A0A4R4FEK3_9FIRM</name>
<keyword evidence="9" id="KW-1185">Reference proteome</keyword>
<dbReference type="RefSeq" id="WP_132277164.1">
    <property type="nucleotide sequence ID" value="NZ_JAOBST010000007.1"/>
</dbReference>
<feature type="transmembrane region" description="Helical" evidence="7">
    <location>
        <begin position="12"/>
        <end position="37"/>
    </location>
</feature>
<dbReference type="InterPro" id="IPR005524">
    <property type="entry name" value="DUF318"/>
</dbReference>
<evidence type="ECO:0000313" key="9">
    <source>
        <dbReference type="Proteomes" id="UP000295710"/>
    </source>
</evidence>
<accession>A0A4R4FEK3</accession>
<keyword evidence="4 7" id="KW-0812">Transmembrane</keyword>
<dbReference type="PANTHER" id="PTHR34184:SF4">
    <property type="entry name" value="UPF0718 PROTEIN YCGR"/>
    <property type="match status" value="1"/>
</dbReference>
<evidence type="ECO:0000256" key="7">
    <source>
        <dbReference type="SAM" id="Phobius"/>
    </source>
</evidence>
<dbReference type="Pfam" id="PF03773">
    <property type="entry name" value="ArsP_1"/>
    <property type="match status" value="1"/>
</dbReference>
<evidence type="ECO:0000256" key="1">
    <source>
        <dbReference type="ARBA" id="ARBA00004651"/>
    </source>
</evidence>
<evidence type="ECO:0000313" key="8">
    <source>
        <dbReference type="EMBL" id="TDA21818.1"/>
    </source>
</evidence>
<evidence type="ECO:0000256" key="2">
    <source>
        <dbReference type="ARBA" id="ARBA00006386"/>
    </source>
</evidence>
<feature type="transmembrane region" description="Helical" evidence="7">
    <location>
        <begin position="352"/>
        <end position="370"/>
    </location>
</feature>
<dbReference type="EMBL" id="SMMX01000006">
    <property type="protein sequence ID" value="TDA21818.1"/>
    <property type="molecule type" value="Genomic_DNA"/>
</dbReference>
<dbReference type="InterPro" id="IPR052923">
    <property type="entry name" value="UPF0718"/>
</dbReference>
<gene>
    <name evidence="8" type="ORF">E1963_08620</name>
</gene>